<evidence type="ECO:0000256" key="5">
    <source>
        <dbReference type="ARBA" id="ARBA00013433"/>
    </source>
</evidence>
<keyword evidence="10" id="KW-0961">Cell wall biogenesis/degradation</keyword>
<evidence type="ECO:0000256" key="10">
    <source>
        <dbReference type="ARBA" id="ARBA00023316"/>
    </source>
</evidence>
<evidence type="ECO:0000256" key="2">
    <source>
        <dbReference type="ARBA" id="ARBA00004418"/>
    </source>
</evidence>
<evidence type="ECO:0000256" key="1">
    <source>
        <dbReference type="ARBA" id="ARBA00002954"/>
    </source>
</evidence>
<evidence type="ECO:0000313" key="14">
    <source>
        <dbReference type="Proteomes" id="UP000176037"/>
    </source>
</evidence>
<keyword evidence="8" id="KW-0378">Hydrolase</keyword>
<dbReference type="PRINTS" id="PR01002">
    <property type="entry name" value="FLGFLGJ"/>
</dbReference>
<dbReference type="OrthoDB" id="289937at2"/>
<keyword evidence="13" id="KW-0969">Cilium</keyword>
<evidence type="ECO:0000313" key="13">
    <source>
        <dbReference type="EMBL" id="OFI34564.1"/>
    </source>
</evidence>
<dbReference type="GO" id="GO:0004040">
    <property type="term" value="F:amidase activity"/>
    <property type="evidence" value="ECO:0007669"/>
    <property type="project" value="InterPro"/>
</dbReference>
<comment type="function">
    <text evidence="1">Flagellum-specific muramidase which hydrolyzes the peptidoglycan layer to assemble the rod structure in the periplasmic space.</text>
</comment>
<keyword evidence="13" id="KW-0282">Flagellum</keyword>
<dbReference type="GO" id="GO:0044780">
    <property type="term" value="P:bacterial-type flagellum assembly"/>
    <property type="evidence" value="ECO:0007669"/>
    <property type="project" value="InterPro"/>
</dbReference>
<evidence type="ECO:0000256" key="8">
    <source>
        <dbReference type="ARBA" id="ARBA00022801"/>
    </source>
</evidence>
<dbReference type="Pfam" id="PF01832">
    <property type="entry name" value="Glucosaminidase"/>
    <property type="match status" value="1"/>
</dbReference>
<feature type="domain" description="Mannosyl-glycoprotein endo-beta-N-acetylglucosamidase-like" evidence="12">
    <location>
        <begin position="157"/>
        <end position="313"/>
    </location>
</feature>
<dbReference type="Pfam" id="PF10135">
    <property type="entry name" value="Rod-binding"/>
    <property type="match status" value="1"/>
</dbReference>
<organism evidence="13 14">
    <name type="scientific">Alteromonas lipolytica</name>
    <dbReference type="NCBI Taxonomy" id="1856405"/>
    <lineage>
        <taxon>Bacteria</taxon>
        <taxon>Pseudomonadati</taxon>
        <taxon>Pseudomonadota</taxon>
        <taxon>Gammaproteobacteria</taxon>
        <taxon>Alteromonadales</taxon>
        <taxon>Alteromonadaceae</taxon>
        <taxon>Alteromonas/Salinimonas group</taxon>
        <taxon>Alteromonas</taxon>
    </lineage>
</organism>
<proteinExistence type="inferred from homology"/>
<keyword evidence="13" id="KW-0966">Cell projection</keyword>
<dbReference type="GO" id="GO:0071555">
    <property type="term" value="P:cell wall organization"/>
    <property type="evidence" value="ECO:0007669"/>
    <property type="project" value="UniProtKB-KW"/>
</dbReference>
<evidence type="ECO:0000256" key="4">
    <source>
        <dbReference type="ARBA" id="ARBA00007974"/>
    </source>
</evidence>
<evidence type="ECO:0000256" key="7">
    <source>
        <dbReference type="ARBA" id="ARBA00022795"/>
    </source>
</evidence>
<dbReference type="InterPro" id="IPR013377">
    <property type="entry name" value="FlgJ"/>
</dbReference>
<dbReference type="EMBL" id="MJIC01000010">
    <property type="protein sequence ID" value="OFI34564.1"/>
    <property type="molecule type" value="Genomic_DNA"/>
</dbReference>
<dbReference type="Gene3D" id="1.10.530.10">
    <property type="match status" value="1"/>
</dbReference>
<comment type="subcellular location">
    <subcellularLocation>
        <location evidence="2">Periplasm</location>
    </subcellularLocation>
</comment>
<keyword evidence="6" id="KW-0574">Periplasm</keyword>
<dbReference type="GO" id="GO:0071973">
    <property type="term" value="P:bacterial-type flagellum-dependent cell motility"/>
    <property type="evidence" value="ECO:0007669"/>
    <property type="project" value="TreeGrafter"/>
</dbReference>
<evidence type="ECO:0000259" key="12">
    <source>
        <dbReference type="SMART" id="SM00047"/>
    </source>
</evidence>
<keyword evidence="14" id="KW-1185">Reference proteome</keyword>
<evidence type="ECO:0000256" key="3">
    <source>
        <dbReference type="ARBA" id="ARBA00006880"/>
    </source>
</evidence>
<accession>A0A1E8FF62</accession>
<comment type="similarity">
    <text evidence="3">In the N-terminal section; belongs to the FlgJ family.</text>
</comment>
<keyword evidence="7" id="KW-1005">Bacterial flagellum biogenesis</keyword>
<dbReference type="InterPro" id="IPR051056">
    <property type="entry name" value="Glycosyl_Hydrolase_73"/>
</dbReference>
<dbReference type="SMART" id="SM00047">
    <property type="entry name" value="LYZ2"/>
    <property type="match status" value="1"/>
</dbReference>
<dbReference type="GO" id="GO:0042597">
    <property type="term" value="C:periplasmic space"/>
    <property type="evidence" value="ECO:0007669"/>
    <property type="project" value="UniProtKB-SubCell"/>
</dbReference>
<dbReference type="InterPro" id="IPR019301">
    <property type="entry name" value="Flagellar_prot_FlgJ_N"/>
</dbReference>
<dbReference type="AlphaFoldDB" id="A0A1E8FF62"/>
<dbReference type="GO" id="GO:0016798">
    <property type="term" value="F:hydrolase activity, acting on glycosyl bonds"/>
    <property type="evidence" value="ECO:0007669"/>
    <property type="project" value="UniProtKB-KW"/>
</dbReference>
<dbReference type="STRING" id="1856405.BFC17_13270"/>
<dbReference type="PANTHER" id="PTHR33308:SF9">
    <property type="entry name" value="PEPTIDOGLYCAN HYDROLASE FLGJ"/>
    <property type="match status" value="1"/>
</dbReference>
<evidence type="ECO:0000256" key="6">
    <source>
        <dbReference type="ARBA" id="ARBA00022764"/>
    </source>
</evidence>
<gene>
    <name evidence="13" type="ORF">BFC17_13270</name>
</gene>
<comment type="similarity">
    <text evidence="4">In the C-terminal section; belongs to the glycosyl hydrolase 73 family.</text>
</comment>
<evidence type="ECO:0000256" key="11">
    <source>
        <dbReference type="ARBA" id="ARBA00030835"/>
    </source>
</evidence>
<reference evidence="13 14" key="1">
    <citation type="submission" date="2016-09" db="EMBL/GenBank/DDBJ databases">
        <title>Alteromonas lipolytica, a new species isolated from sea water.</title>
        <authorList>
            <person name="Wu Y.-H."/>
            <person name="Cheng H."/>
            <person name="Xu X.-W."/>
        </authorList>
    </citation>
    <scope>NUCLEOTIDE SEQUENCE [LARGE SCALE GENOMIC DNA]</scope>
    <source>
        <strain evidence="13 14">JW12</strain>
    </source>
</reference>
<name>A0A1E8FF62_9ALTE</name>
<evidence type="ECO:0000256" key="9">
    <source>
        <dbReference type="ARBA" id="ARBA00023295"/>
    </source>
</evidence>
<dbReference type="NCBIfam" id="TIGR02541">
    <property type="entry name" value="flagell_FlgJ"/>
    <property type="match status" value="1"/>
</dbReference>
<comment type="caution">
    <text evidence="13">The sequence shown here is derived from an EMBL/GenBank/DDBJ whole genome shotgun (WGS) entry which is preliminary data.</text>
</comment>
<dbReference type="Gene3D" id="2.10.70.40">
    <property type="entry name" value="peptidoglycan hydrolase"/>
    <property type="match status" value="1"/>
</dbReference>
<sequence>MDILNTKSQLESARNVHDLSSLNRLREAAYSKDDKALKEAAQQFEAIFVQMMLKSMRQAQDALADKESPFNSEQVKFYRDMHDKQLAQDLSSGGGVGLAEIIVQQLGQHDIEDYIPASVARNDGNLASLNRQRQLRTEQAQQTAEVLSSAEHRQAFKAAAFESPQAFVEQLWPAASKAAAQLGIEPQALLAQAAVETGWGQHVIHQGNGESGNNLFGIKANASWQGGSAAVSTMEFDGTVARQQRAAFRTYDSLEQGFADYVQFIMQQDRYQSAVQQADDPKAYFKALQDAGYATDPNYADKVMAVYHSDSFRSYLP</sequence>
<dbReference type="RefSeq" id="WP_070175483.1">
    <property type="nucleotide sequence ID" value="NZ_BMJR01000001.1"/>
</dbReference>
<dbReference type="Proteomes" id="UP000176037">
    <property type="component" value="Unassembled WGS sequence"/>
</dbReference>
<dbReference type="PANTHER" id="PTHR33308">
    <property type="entry name" value="PEPTIDOGLYCAN HYDROLASE FLGJ"/>
    <property type="match status" value="1"/>
</dbReference>
<protein>
    <recommendedName>
        <fullName evidence="5">Peptidoglycan hydrolase FlgJ</fullName>
    </recommendedName>
    <alternativeName>
        <fullName evidence="11">Muramidase FlgJ</fullName>
    </alternativeName>
</protein>
<keyword evidence="9" id="KW-0326">Glycosidase</keyword>
<dbReference type="InterPro" id="IPR002901">
    <property type="entry name" value="MGlyc_endo_b_GlcNAc-like_dom"/>
</dbReference>